<dbReference type="Proteomes" id="UP000245670">
    <property type="component" value="Unassembled WGS sequence"/>
</dbReference>
<dbReference type="InterPro" id="IPR005801">
    <property type="entry name" value="ADC_synthase"/>
</dbReference>
<dbReference type="InterPro" id="IPR006805">
    <property type="entry name" value="Anth_synth_I_N"/>
</dbReference>
<feature type="domain" description="Chorismate-utilising enzyme C-terminal" evidence="1">
    <location>
        <begin position="165"/>
        <end position="422"/>
    </location>
</feature>
<dbReference type="InterPro" id="IPR019999">
    <property type="entry name" value="Anth_synth_I-like"/>
</dbReference>
<keyword evidence="4" id="KW-1185">Reference proteome</keyword>
<dbReference type="SUPFAM" id="SSF56322">
    <property type="entry name" value="ADC synthase"/>
    <property type="match status" value="1"/>
</dbReference>
<evidence type="ECO:0000259" key="2">
    <source>
        <dbReference type="Pfam" id="PF04715"/>
    </source>
</evidence>
<dbReference type="Pfam" id="PF00425">
    <property type="entry name" value="Chorismate_bind"/>
    <property type="match status" value="1"/>
</dbReference>
<dbReference type="PANTHER" id="PTHR11236">
    <property type="entry name" value="AMINOBENZOATE/ANTHRANILATE SYNTHASE"/>
    <property type="match status" value="1"/>
</dbReference>
<protein>
    <submittedName>
        <fullName evidence="3">Aminodeoxychorismate synthase component I</fullName>
    </submittedName>
</protein>
<dbReference type="PRINTS" id="PR00095">
    <property type="entry name" value="ANTSNTHASEI"/>
</dbReference>
<dbReference type="EMBL" id="QFFG01000002">
    <property type="protein sequence ID" value="PWG06115.1"/>
    <property type="molecule type" value="Genomic_DNA"/>
</dbReference>
<name>A0A2U2JCS1_9FLAO</name>
<accession>A0A2U2JCS1</accession>
<dbReference type="GO" id="GO:0000162">
    <property type="term" value="P:L-tryptophan biosynthetic process"/>
    <property type="evidence" value="ECO:0007669"/>
    <property type="project" value="TreeGrafter"/>
</dbReference>
<dbReference type="OrthoDB" id="9803598at2"/>
<dbReference type="GO" id="GO:0046820">
    <property type="term" value="F:4-amino-4-deoxychorismate synthase activity"/>
    <property type="evidence" value="ECO:0007669"/>
    <property type="project" value="TreeGrafter"/>
</dbReference>
<dbReference type="Gene3D" id="3.60.120.10">
    <property type="entry name" value="Anthranilate synthase"/>
    <property type="match status" value="1"/>
</dbReference>
<gene>
    <name evidence="3" type="ORF">DIS07_06705</name>
</gene>
<dbReference type="AlphaFoldDB" id="A0A2U2JCS1"/>
<reference evidence="3 4" key="1">
    <citation type="submission" date="2018-05" db="EMBL/GenBank/DDBJ databases">
        <title>Polaribacter aquimarinus sp. nov., isolated from sediment in a sediment of sea.</title>
        <authorList>
            <person name="Lu D."/>
        </authorList>
    </citation>
    <scope>NUCLEOTIDE SEQUENCE [LARGE SCALE GENOMIC DNA]</scope>
    <source>
        <strain evidence="3 4">ZY113</strain>
    </source>
</reference>
<dbReference type="InterPro" id="IPR015890">
    <property type="entry name" value="Chorismate_C"/>
</dbReference>
<sequence length="434" mass="50397">MQRTVKTFSIDGLDDFKNNLLSWSQQFQTLIWLDSNKYDQQYSNFDCALAVDDFTSIKTDFYNAFDKLKEYQSLVKDYIFGYITYDVKNDVEQLSSENIDELNFADLYFFQPKKIIFIKDNSIEFQYLHLVDDEIEKDFKEIQRTKNFKIKESITDIKIKLRIHKDEYHTKVTKVLDHIHRGDIYEANFCQEFYAENSTIDPVEVYKHLNQISEPPFASFFKNDDQFALCASPERYIRKEGSKIISQPIKGTAKRLVSEIDDKQIANDLGRDEKERAENVMIVDLVRNDLSKSAKKGSVKVEELCKVYSFKQVHQMISTVVSEINITETHPVDVIKDTFPMGSMTGAPKVSAMKIIENLEETKRGLYSGTIGYFTPNNDFDFNVIIRSILYNQSKKYISYSVGGAITAKSIPEKEYEECLLKAKAMKYVLLNSK</sequence>
<dbReference type="GO" id="GO:0005737">
    <property type="term" value="C:cytoplasm"/>
    <property type="evidence" value="ECO:0007669"/>
    <property type="project" value="TreeGrafter"/>
</dbReference>
<feature type="domain" description="Anthranilate synthase component I N-terminal" evidence="2">
    <location>
        <begin position="77"/>
        <end position="118"/>
    </location>
</feature>
<dbReference type="Pfam" id="PF04715">
    <property type="entry name" value="Anth_synt_I_N"/>
    <property type="match status" value="1"/>
</dbReference>
<organism evidence="3 4">
    <name type="scientific">Polaribacter aquimarinus</name>
    <dbReference type="NCBI Taxonomy" id="2100726"/>
    <lineage>
        <taxon>Bacteria</taxon>
        <taxon>Pseudomonadati</taxon>
        <taxon>Bacteroidota</taxon>
        <taxon>Flavobacteriia</taxon>
        <taxon>Flavobacteriales</taxon>
        <taxon>Flavobacteriaceae</taxon>
    </lineage>
</organism>
<evidence type="ECO:0000313" key="4">
    <source>
        <dbReference type="Proteomes" id="UP000245670"/>
    </source>
</evidence>
<comment type="caution">
    <text evidence="3">The sequence shown here is derived from an EMBL/GenBank/DDBJ whole genome shotgun (WGS) entry which is preliminary data.</text>
</comment>
<dbReference type="PANTHER" id="PTHR11236:SF18">
    <property type="entry name" value="AMINODEOXYCHORISMATE SYNTHASE"/>
    <property type="match status" value="1"/>
</dbReference>
<dbReference type="GO" id="GO:0008153">
    <property type="term" value="P:4-aminobenzoate biosynthetic process"/>
    <property type="evidence" value="ECO:0007669"/>
    <property type="project" value="TreeGrafter"/>
</dbReference>
<evidence type="ECO:0000313" key="3">
    <source>
        <dbReference type="EMBL" id="PWG06115.1"/>
    </source>
</evidence>
<dbReference type="RefSeq" id="WP_109404446.1">
    <property type="nucleotide sequence ID" value="NZ_QFFG01000002.1"/>
</dbReference>
<proteinExistence type="predicted"/>
<evidence type="ECO:0000259" key="1">
    <source>
        <dbReference type="Pfam" id="PF00425"/>
    </source>
</evidence>